<dbReference type="InterPro" id="IPR036412">
    <property type="entry name" value="HAD-like_sf"/>
</dbReference>
<dbReference type="InterPro" id="IPR023214">
    <property type="entry name" value="HAD_sf"/>
</dbReference>
<dbReference type="NCBIfam" id="TIGR01533">
    <property type="entry name" value="lipo_e_P4"/>
    <property type="match status" value="1"/>
</dbReference>
<keyword evidence="1" id="KW-0732">Signal</keyword>
<dbReference type="SFLD" id="SFLDS00003">
    <property type="entry name" value="Haloacid_Dehalogenase"/>
    <property type="match status" value="1"/>
</dbReference>
<dbReference type="AlphaFoldDB" id="A0A5P2G861"/>
<dbReference type="PIRSF" id="PIRSF019271">
    <property type="entry name" value="Acid_Ptase_C"/>
    <property type="match status" value="1"/>
</dbReference>
<dbReference type="RefSeq" id="WP_131328598.1">
    <property type="nucleotide sequence ID" value="NZ_CP044016.1"/>
</dbReference>
<dbReference type="OrthoDB" id="395856at2"/>
<dbReference type="EMBL" id="CP044016">
    <property type="protein sequence ID" value="QES87711.1"/>
    <property type="molecule type" value="Genomic_DNA"/>
</dbReference>
<dbReference type="SUPFAM" id="SSF56784">
    <property type="entry name" value="HAD-like"/>
    <property type="match status" value="1"/>
</dbReference>
<dbReference type="PANTHER" id="PTHR31284:SF10">
    <property type="entry name" value="ACID PHOSPHATASE-LIKE PROTEIN"/>
    <property type="match status" value="1"/>
</dbReference>
<reference evidence="2 3" key="1">
    <citation type="submission" date="2019-09" db="EMBL/GenBank/DDBJ databases">
        <title>Complete genome sequence of Arachidicoccus sp. B3-10 isolated from apple orchard soil.</title>
        <authorList>
            <person name="Kim H.S."/>
            <person name="Han K.-I."/>
            <person name="Suh M.K."/>
            <person name="Lee K.C."/>
            <person name="Eom M.K."/>
            <person name="Kim J.-S."/>
            <person name="Kang S.W."/>
            <person name="Sin Y."/>
            <person name="Lee J.-S."/>
        </authorList>
    </citation>
    <scope>NUCLEOTIDE SEQUENCE [LARGE SCALE GENOMIC DNA]</scope>
    <source>
        <strain evidence="2 3">B3-10</strain>
    </source>
</reference>
<dbReference type="InterPro" id="IPR005519">
    <property type="entry name" value="Acid_phosphat_B-like"/>
</dbReference>
<evidence type="ECO:0000313" key="2">
    <source>
        <dbReference type="EMBL" id="QES87711.1"/>
    </source>
</evidence>
<keyword evidence="2" id="KW-0449">Lipoprotein</keyword>
<dbReference type="KEGG" id="arac:E0W69_003200"/>
<dbReference type="PANTHER" id="PTHR31284">
    <property type="entry name" value="ACID PHOSPHATASE-LIKE PROTEIN"/>
    <property type="match status" value="1"/>
</dbReference>
<dbReference type="SFLD" id="SFLDG01125">
    <property type="entry name" value="C1.1:_Acid_Phosphatase_Like"/>
    <property type="match status" value="1"/>
</dbReference>
<dbReference type="Pfam" id="PF03767">
    <property type="entry name" value="Acid_phosphat_B"/>
    <property type="match status" value="1"/>
</dbReference>
<proteinExistence type="predicted"/>
<dbReference type="Proteomes" id="UP000292424">
    <property type="component" value="Chromosome"/>
</dbReference>
<dbReference type="PROSITE" id="PS51257">
    <property type="entry name" value="PROKAR_LIPOPROTEIN"/>
    <property type="match status" value="1"/>
</dbReference>
<dbReference type="CDD" id="cd07534">
    <property type="entry name" value="HAD_CAP"/>
    <property type="match status" value="1"/>
</dbReference>
<sequence>MEWKKILPALSLIGMAACKTAQSDKSHANTQNPYSHGLTLDGKLYGAVWQQRAAEYKALCEQAFNVASDRLMIALKENTDNRPKAVVTDIDETFLDNSPNSVKQTQKGKGYEQKSWEEWTAKAMADTLWGAYQFYNLAKQNDVEVFYITNRGNSERAGTLKNLQKFGFPYADETHLITREGSSSKETRRKTVASKYDILLFCGDNLADFSDMFDKKTEAERSKNVANLHALFGRKFIVLPNVVYGDWEGALFNYNYKYSLPQQDSIYYHAAKSE</sequence>
<evidence type="ECO:0000313" key="3">
    <source>
        <dbReference type="Proteomes" id="UP000292424"/>
    </source>
</evidence>
<dbReference type="InterPro" id="IPR006423">
    <property type="entry name" value="Lipo_e_P4"/>
</dbReference>
<dbReference type="Gene3D" id="3.40.50.1000">
    <property type="entry name" value="HAD superfamily/HAD-like"/>
    <property type="match status" value="1"/>
</dbReference>
<protein>
    <submittedName>
        <fullName evidence="2">5'-nucleotidase, lipoprotein e(P4) family</fullName>
    </submittedName>
</protein>
<keyword evidence="3" id="KW-1185">Reference proteome</keyword>
<dbReference type="GO" id="GO:0009279">
    <property type="term" value="C:cell outer membrane"/>
    <property type="evidence" value="ECO:0007669"/>
    <property type="project" value="InterPro"/>
</dbReference>
<organism evidence="2 3">
    <name type="scientific">Rhizosphaericola mali</name>
    <dbReference type="NCBI Taxonomy" id="2545455"/>
    <lineage>
        <taxon>Bacteria</taxon>
        <taxon>Pseudomonadati</taxon>
        <taxon>Bacteroidota</taxon>
        <taxon>Chitinophagia</taxon>
        <taxon>Chitinophagales</taxon>
        <taxon>Chitinophagaceae</taxon>
        <taxon>Rhizosphaericola</taxon>
    </lineage>
</organism>
<name>A0A5P2G861_9BACT</name>
<gene>
    <name evidence="2" type="ORF">E0W69_003200</name>
</gene>
<accession>A0A5P2G861</accession>
<evidence type="ECO:0000256" key="1">
    <source>
        <dbReference type="ARBA" id="ARBA00022729"/>
    </source>
</evidence>